<dbReference type="EMBL" id="JBHRZH010000005">
    <property type="protein sequence ID" value="MFC3760268.1"/>
    <property type="molecule type" value="Genomic_DNA"/>
</dbReference>
<keyword evidence="3" id="KW-0378">Hydrolase</keyword>
<dbReference type="InterPro" id="IPR005135">
    <property type="entry name" value="Endo/exonuclease/phosphatase"/>
</dbReference>
<keyword evidence="1" id="KW-0812">Transmembrane</keyword>
<proteinExistence type="predicted"/>
<gene>
    <name evidence="3" type="ORF">ACFOUW_05425</name>
</gene>
<reference evidence="4" key="1">
    <citation type="journal article" date="2019" name="Int. J. Syst. Evol. Microbiol.">
        <title>The Global Catalogue of Microorganisms (GCM) 10K type strain sequencing project: providing services to taxonomists for standard genome sequencing and annotation.</title>
        <authorList>
            <consortium name="The Broad Institute Genomics Platform"/>
            <consortium name="The Broad Institute Genome Sequencing Center for Infectious Disease"/>
            <person name="Wu L."/>
            <person name="Ma J."/>
        </authorList>
    </citation>
    <scope>NUCLEOTIDE SEQUENCE [LARGE SCALE GENOMIC DNA]</scope>
    <source>
        <strain evidence="4">CGMCC 4.7241</strain>
    </source>
</reference>
<sequence>MHTGLKIAGVVVAPFLLVALGTSLLRAFGVSDGPAAVAVGLAPFAALLYGVPLLWSIVAAALSRRAGPLVIGGVSVLGLVAHGLWLMPFYVEDAPRYGDKLTVLTQNLEYGRADATALVREITRAKVDVVAIQELTPDAVKALQAAGIHKVLKYSALAEETGASGAGVWSRFPLSPGVQVPGMSFRSISTTITLPDGPLRFYAVHPFPPIPIGDNSRWQSDHVALAKALTVDRRKRVVVAGDFNATPDHPAMRALDELGYLDAADVAGAGVQPTWPLGRSYPPLFAIDHVLVTASLGVSSVSLVTVPGTDHRGVLASLVGGRA</sequence>
<comment type="caution">
    <text evidence="3">The sequence shown here is derived from an EMBL/GenBank/DDBJ whole genome shotgun (WGS) entry which is preliminary data.</text>
</comment>
<keyword evidence="3" id="KW-0255">Endonuclease</keyword>
<keyword evidence="3" id="KW-0540">Nuclease</keyword>
<dbReference type="Pfam" id="PF03372">
    <property type="entry name" value="Exo_endo_phos"/>
    <property type="match status" value="1"/>
</dbReference>
<dbReference type="SUPFAM" id="SSF56219">
    <property type="entry name" value="DNase I-like"/>
    <property type="match status" value="1"/>
</dbReference>
<feature type="transmembrane region" description="Helical" evidence="1">
    <location>
        <begin position="35"/>
        <end position="62"/>
    </location>
</feature>
<keyword evidence="1" id="KW-1133">Transmembrane helix</keyword>
<dbReference type="GO" id="GO:0004519">
    <property type="term" value="F:endonuclease activity"/>
    <property type="evidence" value="ECO:0007669"/>
    <property type="project" value="UniProtKB-KW"/>
</dbReference>
<accession>A0ABV7Y7Z1</accession>
<evidence type="ECO:0000259" key="2">
    <source>
        <dbReference type="Pfam" id="PF03372"/>
    </source>
</evidence>
<feature type="transmembrane region" description="Helical" evidence="1">
    <location>
        <begin position="69"/>
        <end position="91"/>
    </location>
</feature>
<dbReference type="RefSeq" id="WP_205122670.1">
    <property type="nucleotide sequence ID" value="NZ_JAFBCM010000001.1"/>
</dbReference>
<name>A0ABV7Y7Z1_9ACTN</name>
<dbReference type="Gene3D" id="3.60.10.10">
    <property type="entry name" value="Endonuclease/exonuclease/phosphatase"/>
    <property type="match status" value="1"/>
</dbReference>
<feature type="domain" description="Endonuclease/exonuclease/phosphatase" evidence="2">
    <location>
        <begin position="104"/>
        <end position="311"/>
    </location>
</feature>
<organism evidence="3 4">
    <name type="scientific">Tenggerimyces flavus</name>
    <dbReference type="NCBI Taxonomy" id="1708749"/>
    <lineage>
        <taxon>Bacteria</taxon>
        <taxon>Bacillati</taxon>
        <taxon>Actinomycetota</taxon>
        <taxon>Actinomycetes</taxon>
        <taxon>Propionibacteriales</taxon>
        <taxon>Nocardioidaceae</taxon>
        <taxon>Tenggerimyces</taxon>
    </lineage>
</organism>
<feature type="transmembrane region" description="Helical" evidence="1">
    <location>
        <begin position="7"/>
        <end position="29"/>
    </location>
</feature>
<evidence type="ECO:0000256" key="1">
    <source>
        <dbReference type="SAM" id="Phobius"/>
    </source>
</evidence>
<evidence type="ECO:0000313" key="3">
    <source>
        <dbReference type="EMBL" id="MFC3760268.1"/>
    </source>
</evidence>
<keyword evidence="1" id="KW-0472">Membrane</keyword>
<dbReference type="InterPro" id="IPR036691">
    <property type="entry name" value="Endo/exonu/phosph_ase_sf"/>
</dbReference>
<dbReference type="Proteomes" id="UP001595699">
    <property type="component" value="Unassembled WGS sequence"/>
</dbReference>
<protein>
    <submittedName>
        <fullName evidence="3">Endonuclease/exonuclease/phosphatase family protein</fullName>
    </submittedName>
</protein>
<evidence type="ECO:0000313" key="4">
    <source>
        <dbReference type="Proteomes" id="UP001595699"/>
    </source>
</evidence>
<keyword evidence="4" id="KW-1185">Reference proteome</keyword>